<proteinExistence type="predicted"/>
<dbReference type="Proteomes" id="UP000247681">
    <property type="component" value="Unassembled WGS sequence"/>
</dbReference>
<dbReference type="EMBL" id="QJHL01000001">
    <property type="protein sequence ID" value="PXY46379.1"/>
    <property type="molecule type" value="Genomic_DNA"/>
</dbReference>
<evidence type="ECO:0000313" key="1">
    <source>
        <dbReference type="EMBL" id="PXY46379.1"/>
    </source>
</evidence>
<accession>A0A2V4C4V7</accession>
<comment type="caution">
    <text evidence="1">The sequence shown here is derived from an EMBL/GenBank/DDBJ whole genome shotgun (WGS) entry which is preliminary data.</text>
</comment>
<dbReference type="OrthoDB" id="8263000at2"/>
<reference evidence="1 2" key="1">
    <citation type="submission" date="2018-05" db="EMBL/GenBank/DDBJ databases">
        <title>Flavobacterium sp. strain IMCC34758, incomplete genome.</title>
        <authorList>
            <person name="Joung Y."/>
        </authorList>
    </citation>
    <scope>NUCLEOTIDE SEQUENCE [LARGE SCALE GENOMIC DNA]</scope>
    <source>
        <strain evidence="1 2">IMCC34758</strain>
    </source>
</reference>
<dbReference type="AlphaFoldDB" id="A0A2V4C4V7"/>
<dbReference type="Gene3D" id="2.30.29.80">
    <property type="match status" value="1"/>
</dbReference>
<name>A0A2V4C4V7_9FLAO</name>
<sequence>MPLLNQHITIPKKSATEDDLDFFYLRKKGIEYIESFGSKFWTDFNEHDPGITMLEMLCYAISDLGMRLNLPIENILESNDINKGIPKQFFKASEVLSSSPVTQNDYRKLFIDIEGVRNCWLAKHEKTVYVDCKKDKLSYDIKDYENLSATPELRKSFELNGLYDLYVDFESSKPSEIEAVKEKIRKQYHANRNLCEDLVDIKKVVDYPIKICADIEVDTEADEELVHANVIDALESYLSTTVNFYSLKQMIDKGYSTLEIFDGPSLENGFIDTKELLTADLRNEVRLSDIMRIIMSVPDVLLIKDISLGNCGGDDLENKWLICLSPYEKPVVCVKSVFNYNKGLLPLNINQAQVKIYLDAIKAEKDKATTNASQNKELEIPNGEYLNTDFYTTIQNDFPETYGIGEVGLPSRSSVERKSKAKQLKGYLLFFDQILGSYFKQLGKVNEMLSVSGNLSRTLFTQVVKDIEGVDDIVTGYEKNYDDETITALLFDQQDNNIERRNKILDHLLSRFAENFSEYVFVNKTIYGNTTDQVVLRDKENFLKDYKVVSKERGNAFNYYKQPVANLWNTNNVSGAEKRISRLIGIKDYSRRNLSNSFVEMYNFIDSDNQSVYRWRIVDTNKEIVLSSTAEYFDTSAANKELYFAVLQIIQTREYKIKEAFKNGTIKDLSIVDNILIQKSDAGKYSYDIINPAIKDKKNPDRIIARRFEYYSDLKDLEKSILDLIKFMKEDFTEEGMFLIEHMMLRPDVNLTTVNPETFMPICADECDNCEPIDPYSYRVSVVLPGYTLRFANTDFRNYIEKIIKEELPAHVLAKICWIGYREKDIKDPAENQLVQFEKTYKDYLFAKTDLNQEQPEPQLISFIKALTVLDNVYPTGRLFDCSDENERLSDKIILGKTNLGSL</sequence>
<evidence type="ECO:0000313" key="2">
    <source>
        <dbReference type="Proteomes" id="UP000247681"/>
    </source>
</evidence>
<protein>
    <submittedName>
        <fullName evidence="1">Uncharacterized protein</fullName>
    </submittedName>
</protein>
<organism evidence="1 2">
    <name type="scientific">Flavobacterium hydrophilum</name>
    <dbReference type="NCBI Taxonomy" id="2211445"/>
    <lineage>
        <taxon>Bacteria</taxon>
        <taxon>Pseudomonadati</taxon>
        <taxon>Bacteroidota</taxon>
        <taxon>Flavobacteriia</taxon>
        <taxon>Flavobacteriales</taxon>
        <taxon>Flavobacteriaceae</taxon>
        <taxon>Flavobacterium</taxon>
    </lineage>
</organism>
<dbReference type="RefSeq" id="WP_110345390.1">
    <property type="nucleotide sequence ID" value="NZ_QJHL01000001.1"/>
</dbReference>
<keyword evidence="2" id="KW-1185">Reference proteome</keyword>
<gene>
    <name evidence="1" type="ORF">DMB68_04150</name>
</gene>